<dbReference type="EMBL" id="BPLR01006592">
    <property type="protein sequence ID" value="GIY11005.1"/>
    <property type="molecule type" value="Genomic_DNA"/>
</dbReference>
<sequence>MIPNRITFGLHKSLCTPFSESSIQPRRLQGLESAKIPFPPFAVARSPEERSSERSRRRQEGGGRGGGGEEEAHQDQLQRMAVGGVGEGLRGVALPRRVHEGRPWPPGWTWSNPGCR</sequence>
<evidence type="ECO:0000313" key="3">
    <source>
        <dbReference type="Proteomes" id="UP001054945"/>
    </source>
</evidence>
<reference evidence="2 3" key="1">
    <citation type="submission" date="2021-06" db="EMBL/GenBank/DDBJ databases">
        <title>Caerostris extrusa draft genome.</title>
        <authorList>
            <person name="Kono N."/>
            <person name="Arakawa K."/>
        </authorList>
    </citation>
    <scope>NUCLEOTIDE SEQUENCE [LARGE SCALE GENOMIC DNA]</scope>
</reference>
<dbReference type="Proteomes" id="UP001054945">
    <property type="component" value="Unassembled WGS sequence"/>
</dbReference>
<gene>
    <name evidence="2" type="ORF">CEXT_30431</name>
</gene>
<evidence type="ECO:0000256" key="1">
    <source>
        <dbReference type="SAM" id="MobiDB-lite"/>
    </source>
</evidence>
<comment type="caution">
    <text evidence="2">The sequence shown here is derived from an EMBL/GenBank/DDBJ whole genome shotgun (WGS) entry which is preliminary data.</text>
</comment>
<dbReference type="AlphaFoldDB" id="A0AAV4QP87"/>
<accession>A0AAV4QP87</accession>
<keyword evidence="3" id="KW-1185">Reference proteome</keyword>
<proteinExistence type="predicted"/>
<protein>
    <submittedName>
        <fullName evidence="2">Uncharacterized protein</fullName>
    </submittedName>
</protein>
<evidence type="ECO:0000313" key="2">
    <source>
        <dbReference type="EMBL" id="GIY11005.1"/>
    </source>
</evidence>
<name>A0AAV4QP87_CAEEX</name>
<organism evidence="2 3">
    <name type="scientific">Caerostris extrusa</name>
    <name type="common">Bark spider</name>
    <name type="synonym">Caerostris bankana</name>
    <dbReference type="NCBI Taxonomy" id="172846"/>
    <lineage>
        <taxon>Eukaryota</taxon>
        <taxon>Metazoa</taxon>
        <taxon>Ecdysozoa</taxon>
        <taxon>Arthropoda</taxon>
        <taxon>Chelicerata</taxon>
        <taxon>Arachnida</taxon>
        <taxon>Araneae</taxon>
        <taxon>Araneomorphae</taxon>
        <taxon>Entelegynae</taxon>
        <taxon>Araneoidea</taxon>
        <taxon>Araneidae</taxon>
        <taxon>Caerostris</taxon>
    </lineage>
</organism>
<feature type="region of interest" description="Disordered" evidence="1">
    <location>
        <begin position="29"/>
        <end position="80"/>
    </location>
</feature>
<feature type="compositionally biased region" description="Basic and acidic residues" evidence="1">
    <location>
        <begin position="46"/>
        <end position="61"/>
    </location>
</feature>